<feature type="domain" description="Baseplate protein J-like barrel" evidence="1">
    <location>
        <begin position="108"/>
        <end position="194"/>
    </location>
</feature>
<proteinExistence type="predicted"/>
<sequence length="381" mass="41862">MSKIKEFENIPDIDIEGEETLEEAVADCKALFGKYNKELFNGEVSLERCSEARLVLLTLAHRSHHNMEYSTACLKAELLPTSTGPNLDNLAPLVGVERLEAGKATAVIRFTLSAPRTSATGIPEGTQVRTADKRYFKTEKYAEILPGELTVDVVAVADEAGSNSDGIAEGEINVLVDPIPYVSGAKSVSASTGGTDTEGDDSFTRRINYAPSIFSVAGPVDAYEYFASSWRSDVADTKIVCKEGYTIHVYFLMTGGRVPTREECTGMQEYFDTVKRPMGDLVLCHAPEEIPYDIELTYHIALSNVKNASTIQENVEAAVKEYETWQRKIGRDIEPAELIMRVREAGAKRPRLLAPVETTVSEIQVAKLRSCKVTYGGIEDD</sequence>
<comment type="caution">
    <text evidence="2">The sequence shown here is derived from an EMBL/GenBank/DDBJ whole genome shotgun (WGS) entry which is preliminary data.</text>
</comment>
<dbReference type="InterPro" id="IPR006949">
    <property type="entry name" value="Barrel_Baseplate_J-like"/>
</dbReference>
<dbReference type="InterPro" id="IPR052399">
    <property type="entry name" value="Phage_Baseplate_Assmbl_Protein"/>
</dbReference>
<accession>A0A329TU07</accession>
<gene>
    <name evidence="2" type="ORF">C4N26_10140</name>
</gene>
<dbReference type="EMBL" id="PRLB01000010">
    <property type="protein sequence ID" value="RAW53517.1"/>
    <property type="molecule type" value="Genomic_DNA"/>
</dbReference>
<reference evidence="2 3" key="1">
    <citation type="submission" date="2018-02" db="EMBL/GenBank/DDBJ databases">
        <title>Complete genome sequencing of Faecalibacterium prausnitzii strains isolated from the human gut.</title>
        <authorList>
            <person name="Fitzgerald B.C."/>
            <person name="Shkoporov A.N."/>
            <person name="Ross P.R."/>
            <person name="Hill C."/>
        </authorList>
    </citation>
    <scope>NUCLEOTIDE SEQUENCE [LARGE SCALE GENOMIC DNA]</scope>
    <source>
        <strain evidence="2 3">APC942/32-1</strain>
    </source>
</reference>
<name>A0A329TU07_9FIRM</name>
<dbReference type="Proteomes" id="UP000251144">
    <property type="component" value="Unassembled WGS sequence"/>
</dbReference>
<dbReference type="RefSeq" id="WP_158401308.1">
    <property type="nucleotide sequence ID" value="NZ_PRLB01000010.1"/>
</dbReference>
<organism evidence="2 3">
    <name type="scientific">Faecalibacterium prausnitzii</name>
    <dbReference type="NCBI Taxonomy" id="853"/>
    <lineage>
        <taxon>Bacteria</taxon>
        <taxon>Bacillati</taxon>
        <taxon>Bacillota</taxon>
        <taxon>Clostridia</taxon>
        <taxon>Eubacteriales</taxon>
        <taxon>Oscillospiraceae</taxon>
        <taxon>Faecalibacterium</taxon>
    </lineage>
</organism>
<evidence type="ECO:0000259" key="1">
    <source>
        <dbReference type="Pfam" id="PF04865"/>
    </source>
</evidence>
<protein>
    <recommendedName>
        <fullName evidence="1">Baseplate protein J-like barrel domain-containing protein</fullName>
    </recommendedName>
</protein>
<evidence type="ECO:0000313" key="3">
    <source>
        <dbReference type="Proteomes" id="UP000251144"/>
    </source>
</evidence>
<dbReference type="Pfam" id="PF04865">
    <property type="entry name" value="Baseplate_J"/>
    <property type="match status" value="1"/>
</dbReference>
<dbReference type="AlphaFoldDB" id="A0A329TU07"/>
<evidence type="ECO:0000313" key="2">
    <source>
        <dbReference type="EMBL" id="RAW53517.1"/>
    </source>
</evidence>
<dbReference type="PANTHER" id="PTHR37829:SF3">
    <property type="entry name" value="PROTEIN JAYE-RELATED"/>
    <property type="match status" value="1"/>
</dbReference>
<dbReference type="PANTHER" id="PTHR37829">
    <property type="entry name" value="PHAGE-LIKE ELEMENT PBSX PROTEIN XKDT"/>
    <property type="match status" value="1"/>
</dbReference>
<dbReference type="OrthoDB" id="9793802at2"/>